<organism evidence="1 2">
    <name type="scientific">Legionella drozanskii LLAP-1</name>
    <dbReference type="NCBI Taxonomy" id="1212489"/>
    <lineage>
        <taxon>Bacteria</taxon>
        <taxon>Pseudomonadati</taxon>
        <taxon>Pseudomonadota</taxon>
        <taxon>Gammaproteobacteria</taxon>
        <taxon>Legionellales</taxon>
        <taxon>Legionellaceae</taxon>
        <taxon>Legionella</taxon>
    </lineage>
</organism>
<dbReference type="Proteomes" id="UP000054736">
    <property type="component" value="Unassembled WGS sequence"/>
</dbReference>
<dbReference type="EMBL" id="LNXY01000032">
    <property type="protein sequence ID" value="KTC84379.1"/>
    <property type="molecule type" value="Genomic_DNA"/>
</dbReference>
<accession>A0A0W0SM28</accession>
<gene>
    <name evidence="1" type="ORF">Ldro_2982</name>
</gene>
<dbReference type="PATRIC" id="fig|1212489.4.peg.3153"/>
<dbReference type="OrthoDB" id="5124853at2"/>
<dbReference type="STRING" id="1212489.Ldro_2982"/>
<protein>
    <recommendedName>
        <fullName evidence="3">Addiction module antitoxin</fullName>
    </recommendedName>
</protein>
<name>A0A0W0SM28_9GAMM</name>
<comment type="caution">
    <text evidence="1">The sequence shown here is derived from an EMBL/GenBank/DDBJ whole genome shotgun (WGS) entry which is preliminary data.</text>
</comment>
<dbReference type="AlphaFoldDB" id="A0A0W0SM28"/>
<evidence type="ECO:0008006" key="3">
    <source>
        <dbReference type="Google" id="ProtNLM"/>
    </source>
</evidence>
<proteinExistence type="predicted"/>
<dbReference type="RefSeq" id="WP_058497254.1">
    <property type="nucleotide sequence ID" value="NZ_CAAAIU010000018.1"/>
</dbReference>
<sequence length="79" mass="8793">MTKNVQMSIKMEPELHDQFMAAVAATHTPAAQVVRQLMRKFIAQQEMPNELTIAAMQAADRGEGDRFNSSDALFKDLGI</sequence>
<reference evidence="1 2" key="1">
    <citation type="submission" date="2015-11" db="EMBL/GenBank/DDBJ databases">
        <title>Genomic analysis of 38 Legionella species identifies large and diverse effector repertoires.</title>
        <authorList>
            <person name="Burstein D."/>
            <person name="Amaro F."/>
            <person name="Zusman T."/>
            <person name="Lifshitz Z."/>
            <person name="Cohen O."/>
            <person name="Gilbert J.A."/>
            <person name="Pupko T."/>
            <person name="Shuman H.A."/>
            <person name="Segal G."/>
        </authorList>
    </citation>
    <scope>NUCLEOTIDE SEQUENCE [LARGE SCALE GENOMIC DNA]</scope>
    <source>
        <strain evidence="1 2">ATCC 700990</strain>
    </source>
</reference>
<keyword evidence="2" id="KW-1185">Reference proteome</keyword>
<evidence type="ECO:0000313" key="1">
    <source>
        <dbReference type="EMBL" id="KTC84379.1"/>
    </source>
</evidence>
<evidence type="ECO:0000313" key="2">
    <source>
        <dbReference type="Proteomes" id="UP000054736"/>
    </source>
</evidence>